<dbReference type="PATRIC" id="fig|1392998.3.peg.1867"/>
<dbReference type="SMART" id="SM00327">
    <property type="entry name" value="VWA"/>
    <property type="match status" value="1"/>
</dbReference>
<keyword evidence="3" id="KW-1133">Transmembrane helix</keyword>
<comment type="caution">
    <text evidence="6">The sequence shown here is derived from an EMBL/GenBank/DDBJ whole genome shotgun (WGS) entry which is preliminary data.</text>
</comment>
<evidence type="ECO:0000259" key="4">
    <source>
        <dbReference type="PROSITE" id="PS50234"/>
    </source>
</evidence>
<dbReference type="InterPro" id="IPR002035">
    <property type="entry name" value="VWF_A"/>
</dbReference>
<sequence length="657" mass="71835" precursor="true">MQRAIIICLVLLAFSQGAAAQPVVDYLHINADVNNGYAITTVEEKLSNQLDTAFEDEFRFLIPDEAFISGFSLIIDGKEYRADVLPKKEAEERFEEAASKGRSAGLLETKKKNLFSYSLNFAPGQSIIVRLRYEQAVKKTLGEYEYVLFLRNTDQAHSVSDLSVNLSIISINEITTLETPGFTGANVKYLSTTRGQVTYSADALPDKDLTIVYTTNNPPLNGDMLFYSTEGQGYLMHVFSPSEADLGTTAMSKDIVFVIDKSGSMGGDKIAQVKRVFTSIISDLPPDDYFNVIFFDSSTRAYSSTLMEANTKNKADAANFINNLDARGGTNINQALLDALGMFADESERVLIIVFLTDGEPTDGITSPYVIRKNIRDANRAEVSIFTIAFGIENEGNYDFLKALSLENYGKAQRFYLEGKVEEEISGFYNTISTPLITDMKFTYNAVSDIVNTGQNNLFAGSDAIVLGKYSPGTTMITSNITATTRTGSRNFRNSFNAVSKPENDFIPRLWAYTTIRKLMDRMDVEGETEALVSAVTDISLKFKFVTPYTSLFVEVPVNNVSTASTSADTKAGEVSGAPNAPKYVSVTAAATAAKAPSGIPFSGNSRPAGAPAQEDYQPVDYQPDSPQNQPAQPGFGVVLAITGLLAIKYLALRRRK</sequence>
<dbReference type="PROSITE" id="PS51468">
    <property type="entry name" value="VIT"/>
    <property type="match status" value="1"/>
</dbReference>
<dbReference type="InterPro" id="IPR013694">
    <property type="entry name" value="VIT"/>
</dbReference>
<dbReference type="Proteomes" id="UP000027153">
    <property type="component" value="Unassembled WGS sequence"/>
</dbReference>
<reference evidence="6 7" key="1">
    <citation type="journal article" date="2013" name="Nature">
        <title>Anaerobic oxidation of methane coupled to nitrate reduction in a novel archaeal lineage.</title>
        <authorList>
            <person name="Haroon M.F."/>
            <person name="Hu S."/>
            <person name="Shi Y."/>
            <person name="Imelfort M."/>
            <person name="Keller J."/>
            <person name="Hugenholtz P."/>
            <person name="Yuan Z."/>
            <person name="Tyson G.W."/>
        </authorList>
    </citation>
    <scope>NUCLEOTIDE SEQUENCE [LARGE SCALE GENOMIC DNA]</scope>
    <source>
        <strain evidence="6 7">ANME-2d</strain>
    </source>
</reference>
<feature type="domain" description="VWFA" evidence="4">
    <location>
        <begin position="254"/>
        <end position="432"/>
    </location>
</feature>
<keyword evidence="3" id="KW-0472">Membrane</keyword>
<accession>A0A062UXW1</accession>
<evidence type="ECO:0000256" key="1">
    <source>
        <dbReference type="ARBA" id="ARBA00022729"/>
    </source>
</evidence>
<dbReference type="GO" id="GO:0005886">
    <property type="term" value="C:plasma membrane"/>
    <property type="evidence" value="ECO:0007669"/>
    <property type="project" value="UniProtKB-SubCell"/>
</dbReference>
<evidence type="ECO:0000256" key="2">
    <source>
        <dbReference type="SAM" id="MobiDB-lite"/>
    </source>
</evidence>
<dbReference type="RefSeq" id="WP_048090797.1">
    <property type="nucleotide sequence ID" value="NZ_JMIY01000004.1"/>
</dbReference>
<proteinExistence type="predicted"/>
<dbReference type="PANTHER" id="PTHR10338">
    <property type="entry name" value="INTER-ALPHA-TRYPSIN INHIBITOR HEAVY CHAIN FAMILY MEMBER"/>
    <property type="match status" value="1"/>
</dbReference>
<keyword evidence="7" id="KW-1185">Reference proteome</keyword>
<feature type="region of interest" description="Disordered" evidence="2">
    <location>
        <begin position="598"/>
        <end position="630"/>
    </location>
</feature>
<evidence type="ECO:0000259" key="5">
    <source>
        <dbReference type="PROSITE" id="PS51468"/>
    </source>
</evidence>
<dbReference type="InterPro" id="IPR036465">
    <property type="entry name" value="vWFA_dom_sf"/>
</dbReference>
<feature type="transmembrane region" description="Helical" evidence="3">
    <location>
        <begin position="635"/>
        <end position="653"/>
    </location>
</feature>
<dbReference type="Pfam" id="PF08487">
    <property type="entry name" value="VIT"/>
    <property type="match status" value="1"/>
</dbReference>
<dbReference type="InterPro" id="IPR026371">
    <property type="entry name" value="PGF_CTERM"/>
</dbReference>
<evidence type="ECO:0000256" key="3">
    <source>
        <dbReference type="SAM" id="Phobius"/>
    </source>
</evidence>
<dbReference type="OrthoDB" id="33260at2157"/>
<evidence type="ECO:0000313" key="7">
    <source>
        <dbReference type="Proteomes" id="UP000027153"/>
    </source>
</evidence>
<name>A0A062UXW1_9EURY</name>
<dbReference type="InterPro" id="IPR050934">
    <property type="entry name" value="ITIH"/>
</dbReference>
<evidence type="ECO:0000313" key="6">
    <source>
        <dbReference type="EMBL" id="KCZ71811.1"/>
    </source>
</evidence>
<dbReference type="PROSITE" id="PS50234">
    <property type="entry name" value="VWFA"/>
    <property type="match status" value="1"/>
</dbReference>
<dbReference type="NCBIfam" id="TIGR04126">
    <property type="entry name" value="PGF_CTERM"/>
    <property type="match status" value="1"/>
</dbReference>
<dbReference type="EMBL" id="JMIY01000004">
    <property type="protein sequence ID" value="KCZ71811.1"/>
    <property type="molecule type" value="Genomic_DNA"/>
</dbReference>
<dbReference type="AlphaFoldDB" id="A0A062UXW1"/>
<dbReference type="Gene3D" id="3.40.50.410">
    <property type="entry name" value="von Willebrand factor, type A domain"/>
    <property type="match status" value="1"/>
</dbReference>
<dbReference type="SMART" id="SM00609">
    <property type="entry name" value="VIT"/>
    <property type="match status" value="1"/>
</dbReference>
<dbReference type="Pfam" id="PF00092">
    <property type="entry name" value="VWA"/>
    <property type="match status" value="1"/>
</dbReference>
<keyword evidence="1" id="KW-0732">Signal</keyword>
<gene>
    <name evidence="6" type="ORF">ANME2D_01866</name>
</gene>
<feature type="domain" description="VIT" evidence="5">
    <location>
        <begin position="8"/>
        <end position="135"/>
    </location>
</feature>
<keyword evidence="3" id="KW-0812">Transmembrane</keyword>
<organism evidence="6 7">
    <name type="scientific">Candidatus Methanoperedens nitratireducens</name>
    <dbReference type="NCBI Taxonomy" id="1392998"/>
    <lineage>
        <taxon>Archaea</taxon>
        <taxon>Methanobacteriati</taxon>
        <taxon>Methanobacteriota</taxon>
        <taxon>Stenosarchaea group</taxon>
        <taxon>Methanomicrobia</taxon>
        <taxon>Methanosarcinales</taxon>
        <taxon>ANME-2 cluster</taxon>
        <taxon>Candidatus Methanoperedentaceae</taxon>
        <taxon>Candidatus Methanoperedens</taxon>
    </lineage>
</organism>
<dbReference type="PANTHER" id="PTHR10338:SF108">
    <property type="entry name" value="INTER-ALPHA-TRYPSIN INHIBITOR HEAVY CHAIN H4-LIKE PROTEIN"/>
    <property type="match status" value="1"/>
</dbReference>
<dbReference type="GO" id="GO:0030115">
    <property type="term" value="C:S-layer"/>
    <property type="evidence" value="ECO:0007669"/>
    <property type="project" value="UniProtKB-SubCell"/>
</dbReference>
<protein>
    <submittedName>
        <fullName evidence="6">PGF-CTERM archaeal protein-sorting signal</fullName>
    </submittedName>
</protein>
<dbReference type="Pfam" id="PF18204">
    <property type="entry name" value="PGF-CTERM"/>
    <property type="match status" value="1"/>
</dbReference>
<dbReference type="SUPFAM" id="SSF53300">
    <property type="entry name" value="vWA-like"/>
    <property type="match status" value="1"/>
</dbReference>